<feature type="region of interest" description="Disordered" evidence="1">
    <location>
        <begin position="1"/>
        <end position="33"/>
    </location>
</feature>
<dbReference type="EMBL" id="BONC01000016">
    <property type="protein sequence ID" value="GIF56620.1"/>
    <property type="molecule type" value="Genomic_DNA"/>
</dbReference>
<keyword evidence="2" id="KW-1133">Transmembrane helix</keyword>
<dbReference type="PROSITE" id="PS51782">
    <property type="entry name" value="LYSM"/>
    <property type="match status" value="1"/>
</dbReference>
<feature type="region of interest" description="Disordered" evidence="1">
    <location>
        <begin position="227"/>
        <end position="326"/>
    </location>
</feature>
<organism evidence="4 5">
    <name type="scientific">Asanoa iriomotensis</name>
    <dbReference type="NCBI Taxonomy" id="234613"/>
    <lineage>
        <taxon>Bacteria</taxon>
        <taxon>Bacillati</taxon>
        <taxon>Actinomycetota</taxon>
        <taxon>Actinomycetes</taxon>
        <taxon>Micromonosporales</taxon>
        <taxon>Micromonosporaceae</taxon>
        <taxon>Asanoa</taxon>
    </lineage>
</organism>
<feature type="compositionally biased region" description="Pro residues" evidence="1">
    <location>
        <begin position="291"/>
        <end position="300"/>
    </location>
</feature>
<dbReference type="InterPro" id="IPR036779">
    <property type="entry name" value="LysM_dom_sf"/>
</dbReference>
<dbReference type="Gene3D" id="3.10.350.10">
    <property type="entry name" value="LysM domain"/>
    <property type="match status" value="1"/>
</dbReference>
<feature type="region of interest" description="Disordered" evidence="1">
    <location>
        <begin position="185"/>
        <end position="215"/>
    </location>
</feature>
<keyword evidence="5" id="KW-1185">Reference proteome</keyword>
<dbReference type="InterPro" id="IPR051677">
    <property type="entry name" value="AfsR-DnrI-RedD_regulator"/>
</dbReference>
<dbReference type="Pfam" id="PF01476">
    <property type="entry name" value="LysM"/>
    <property type="match status" value="1"/>
</dbReference>
<feature type="domain" description="LysM" evidence="3">
    <location>
        <begin position="214"/>
        <end position="270"/>
    </location>
</feature>
<evidence type="ECO:0000256" key="1">
    <source>
        <dbReference type="SAM" id="MobiDB-lite"/>
    </source>
</evidence>
<protein>
    <recommendedName>
        <fullName evidence="3">LysM domain-containing protein</fullName>
    </recommendedName>
</protein>
<gene>
    <name evidence="4" type="ORF">Air01nite_27150</name>
</gene>
<comment type="caution">
    <text evidence="4">The sequence shown here is derived from an EMBL/GenBank/DDBJ whole genome shotgun (WGS) entry which is preliminary data.</text>
</comment>
<feature type="compositionally biased region" description="Basic and acidic residues" evidence="1">
    <location>
        <begin position="313"/>
        <end position="326"/>
    </location>
</feature>
<dbReference type="SMART" id="SM01043">
    <property type="entry name" value="BTAD"/>
    <property type="match status" value="1"/>
</dbReference>
<reference evidence="4 5" key="1">
    <citation type="submission" date="2021-01" db="EMBL/GenBank/DDBJ databases">
        <title>Whole genome shotgun sequence of Asanoa iriomotensis NBRC 100142.</title>
        <authorList>
            <person name="Komaki H."/>
            <person name="Tamura T."/>
        </authorList>
    </citation>
    <scope>NUCLEOTIDE SEQUENCE [LARGE SCALE GENOMIC DNA]</scope>
    <source>
        <strain evidence="4 5">NBRC 100142</strain>
    </source>
</reference>
<feature type="compositionally biased region" description="Basic and acidic residues" evidence="1">
    <location>
        <begin position="24"/>
        <end position="33"/>
    </location>
</feature>
<dbReference type="InterPro" id="IPR036388">
    <property type="entry name" value="WH-like_DNA-bd_sf"/>
</dbReference>
<feature type="compositionally biased region" description="Basic and acidic residues" evidence="1">
    <location>
        <begin position="1"/>
        <end position="10"/>
    </location>
</feature>
<proteinExistence type="predicted"/>
<dbReference type="InterPro" id="IPR018392">
    <property type="entry name" value="LysM"/>
</dbReference>
<feature type="compositionally biased region" description="Basic and acidic residues" evidence="1">
    <location>
        <begin position="228"/>
        <end position="260"/>
    </location>
</feature>
<feature type="transmembrane region" description="Helical" evidence="2">
    <location>
        <begin position="153"/>
        <end position="175"/>
    </location>
</feature>
<dbReference type="InterPro" id="IPR011990">
    <property type="entry name" value="TPR-like_helical_dom_sf"/>
</dbReference>
<dbReference type="SMART" id="SM00257">
    <property type="entry name" value="LysM"/>
    <property type="match status" value="1"/>
</dbReference>
<dbReference type="Proteomes" id="UP000624325">
    <property type="component" value="Unassembled WGS sequence"/>
</dbReference>
<accession>A0ABQ4C2V0</accession>
<dbReference type="Gene3D" id="1.25.40.10">
    <property type="entry name" value="Tetratricopeptide repeat domain"/>
    <property type="match status" value="1"/>
</dbReference>
<feature type="transmembrane region" description="Helical" evidence="2">
    <location>
        <begin position="117"/>
        <end position="141"/>
    </location>
</feature>
<dbReference type="PANTHER" id="PTHR35807">
    <property type="entry name" value="TRANSCRIPTIONAL REGULATOR REDD-RELATED"/>
    <property type="match status" value="1"/>
</dbReference>
<keyword evidence="2" id="KW-0472">Membrane</keyword>
<evidence type="ECO:0000313" key="4">
    <source>
        <dbReference type="EMBL" id="GIF56620.1"/>
    </source>
</evidence>
<dbReference type="Gene3D" id="1.10.10.10">
    <property type="entry name" value="Winged helix-like DNA-binding domain superfamily/Winged helix DNA-binding domain"/>
    <property type="match status" value="1"/>
</dbReference>
<dbReference type="CDD" id="cd00118">
    <property type="entry name" value="LysM"/>
    <property type="match status" value="1"/>
</dbReference>
<feature type="compositionally biased region" description="Low complexity" evidence="1">
    <location>
        <begin position="185"/>
        <end position="210"/>
    </location>
</feature>
<evidence type="ECO:0000256" key="2">
    <source>
        <dbReference type="SAM" id="Phobius"/>
    </source>
</evidence>
<evidence type="ECO:0000313" key="5">
    <source>
        <dbReference type="Proteomes" id="UP000624325"/>
    </source>
</evidence>
<dbReference type="InterPro" id="IPR005158">
    <property type="entry name" value="BTAD"/>
</dbReference>
<feature type="transmembrane region" description="Helical" evidence="2">
    <location>
        <begin position="63"/>
        <end position="87"/>
    </location>
</feature>
<name>A0ABQ4C2V0_9ACTN</name>
<keyword evidence="2" id="KW-0812">Transmembrane</keyword>
<sequence length="869" mass="93182">MTEDASKREVSACPLPPEAALTRSPDRPTRDRDDLLRQETVWVAAPPSRRPSATKRAVARARAVGAVLTFAVWLVGIPVTLVIVAGWPVPETLPSGRDFLDALSQPDLLTEQNLLKVAAALIWLMWGLSIAYTAYALAALAPSRMPRFPVPRLARRIVTGLVGSISVTATGQVAAAAAPPAVTATAQDVEAPAQTPQPSASPTTDSAAQAKPDPVHRVVRGDTLWDIADDHLGDPNRWDDIYDINKGRRQPDGRALRDPDLIQPGWRLTIPTQAARAAPTPPNRTPDDPRPVPTESPTPTPATATTPPSAPADARRDVHVTSTDERGIELSDGSWIPWALAGALATVAAAVWRQRRRRYTGHDVEDLPTMPPPALAAIDRAATKAKTRRPTDGASGSRIPVEETAAQRMRMPQVTALVGDGRLGVARSAMAQTLTTPASENTELRGEVVTDQASVAAMLGPFGSTVESWTRLHVAADIDEAVGILEARLLHRARILDTQATEEPPPLLFICTAPYQSAPPRLNAILGQGLPSGASALLLGDWPAAETLNVTSDGTVRRTGSLPAARVAILTARTANEAINALHEAQTGETASTPASPDLVPIAASRTQTTELAPPPAMAVATDQPAAAKGRLRVLGPPGIDGITGPGRPLRAKALEVAVLLACHPDGLTTRDIGEHVEPDAKLKQADERVHTNISNLKHVFGRSAGRRTNAYVIRANGRYQLDRDAVDVDLWELRDLLRNAAIANHGTRRRHLEAACALYTAPLAASTTYDWIQPHREAVRRWGTEAHLQLGELLLAEDPTAASHLLDKAITLDRLNEALYRLAMRARHALNDTESVDTLLRALTRALAEIDAKPDQETTELARRLQAR</sequence>
<evidence type="ECO:0000259" key="3">
    <source>
        <dbReference type="PROSITE" id="PS51782"/>
    </source>
</evidence>